<evidence type="ECO:0000256" key="5">
    <source>
        <dbReference type="ARBA" id="ARBA00023125"/>
    </source>
</evidence>
<evidence type="ECO:0000259" key="11">
    <source>
        <dbReference type="PROSITE" id="PS50135"/>
    </source>
</evidence>
<keyword evidence="6" id="KW-0804">Transcription</keyword>
<keyword evidence="3" id="KW-0862">Zinc</keyword>
<dbReference type="InterPro" id="IPR036388">
    <property type="entry name" value="WH-like_DNA-bd_sf"/>
</dbReference>
<dbReference type="InterPro" id="IPR000433">
    <property type="entry name" value="Znf_ZZ"/>
</dbReference>
<evidence type="ECO:0000313" key="16">
    <source>
        <dbReference type="Proteomes" id="UP000193719"/>
    </source>
</evidence>
<dbReference type="GO" id="GO:0003677">
    <property type="term" value="F:DNA binding"/>
    <property type="evidence" value="ECO:0007669"/>
    <property type="project" value="UniProtKB-KW"/>
</dbReference>
<evidence type="ECO:0000259" key="13">
    <source>
        <dbReference type="PROSITE" id="PS51293"/>
    </source>
</evidence>
<evidence type="ECO:0000256" key="6">
    <source>
        <dbReference type="ARBA" id="ARBA00023163"/>
    </source>
</evidence>
<dbReference type="Pfam" id="PF00249">
    <property type="entry name" value="Myb_DNA-binding"/>
    <property type="match status" value="1"/>
</dbReference>
<dbReference type="OrthoDB" id="118550at2759"/>
<keyword evidence="16" id="KW-1185">Reference proteome</keyword>
<evidence type="ECO:0000259" key="10">
    <source>
        <dbReference type="PROSITE" id="PS50090"/>
    </source>
</evidence>
<dbReference type="SMART" id="SM00717">
    <property type="entry name" value="SANT"/>
    <property type="match status" value="1"/>
</dbReference>
<dbReference type="SUPFAM" id="SSF46689">
    <property type="entry name" value="Homeodomain-like"/>
    <property type="match status" value="2"/>
</dbReference>
<dbReference type="GO" id="GO:0045893">
    <property type="term" value="P:positive regulation of DNA-templated transcription"/>
    <property type="evidence" value="ECO:0007669"/>
    <property type="project" value="TreeGrafter"/>
</dbReference>
<dbReference type="Gene3D" id="1.10.10.10">
    <property type="entry name" value="Winged helix-like DNA-binding domain superfamily/Winged helix DNA-binding domain"/>
    <property type="match status" value="1"/>
</dbReference>
<dbReference type="GO" id="GO:0008270">
    <property type="term" value="F:zinc ion binding"/>
    <property type="evidence" value="ECO:0007669"/>
    <property type="project" value="UniProtKB-KW"/>
</dbReference>
<keyword evidence="1" id="KW-0479">Metal-binding</keyword>
<dbReference type="GO" id="GO:0016586">
    <property type="term" value="C:RSC-type complex"/>
    <property type="evidence" value="ECO:0007669"/>
    <property type="project" value="EnsemblFungi"/>
</dbReference>
<dbReference type="InterPro" id="IPR017884">
    <property type="entry name" value="SANT_dom"/>
</dbReference>
<evidence type="ECO:0000256" key="2">
    <source>
        <dbReference type="ARBA" id="ARBA00022771"/>
    </source>
</evidence>
<protein>
    <submittedName>
        <fullName evidence="15">SWIRM-domain-containing protein</fullName>
    </submittedName>
</protein>
<evidence type="ECO:0000259" key="14">
    <source>
        <dbReference type="PROSITE" id="PS52032"/>
    </source>
</evidence>
<dbReference type="Gene3D" id="3.30.60.90">
    <property type="match status" value="1"/>
</dbReference>
<evidence type="ECO:0000313" key="15">
    <source>
        <dbReference type="EMBL" id="ORX57126.1"/>
    </source>
</evidence>
<name>A0A1Y1VI93_9FUNG</name>
<feature type="domain" description="Chromo" evidence="14">
    <location>
        <begin position="1"/>
        <end position="87"/>
    </location>
</feature>
<reference evidence="15 16" key="2">
    <citation type="submission" date="2016-08" db="EMBL/GenBank/DDBJ databases">
        <title>Pervasive Adenine N6-methylation of Active Genes in Fungi.</title>
        <authorList>
            <consortium name="DOE Joint Genome Institute"/>
            <person name="Mondo S.J."/>
            <person name="Dannebaum R.O."/>
            <person name="Kuo R.C."/>
            <person name="Labutti K."/>
            <person name="Haridas S."/>
            <person name="Kuo A."/>
            <person name="Salamov A."/>
            <person name="Ahrendt S.R."/>
            <person name="Lipzen A."/>
            <person name="Sullivan W."/>
            <person name="Andreopoulos W.B."/>
            <person name="Clum A."/>
            <person name="Lindquist E."/>
            <person name="Daum C."/>
            <person name="Ramamoorthy G.K."/>
            <person name="Gryganskyi A."/>
            <person name="Culley D."/>
            <person name="Magnuson J.K."/>
            <person name="James T.Y."/>
            <person name="O'Malley M.A."/>
            <person name="Stajich J.E."/>
            <person name="Spatafora J.W."/>
            <person name="Visel A."/>
            <person name="Grigoriev I.V."/>
        </authorList>
    </citation>
    <scope>NUCLEOTIDE SEQUENCE [LARGE SCALE GENOMIC DNA]</scope>
    <source>
        <strain evidence="16">finn</strain>
    </source>
</reference>
<dbReference type="SUPFAM" id="SSF57850">
    <property type="entry name" value="RING/U-box"/>
    <property type="match status" value="1"/>
</dbReference>
<keyword evidence="7" id="KW-0539">Nucleus</keyword>
<dbReference type="PROSITE" id="PS50934">
    <property type="entry name" value="SWIRM"/>
    <property type="match status" value="1"/>
</dbReference>
<dbReference type="InterPro" id="IPR049898">
    <property type="entry name" value="MARR_BRCT_CHROMO"/>
</dbReference>
<dbReference type="PANTHER" id="PTHR12802:SF41">
    <property type="entry name" value="BRAHMA ASSOCIATED PROTEIN 155 KDA"/>
    <property type="match status" value="1"/>
</dbReference>
<accession>A0A1Y1VI93</accession>
<dbReference type="PROSITE" id="PS52032">
    <property type="entry name" value="MARR_BRCT_CHROMO"/>
    <property type="match status" value="1"/>
</dbReference>
<comment type="caution">
    <text evidence="15">The sequence shown here is derived from an EMBL/GenBank/DDBJ whole genome shotgun (WGS) entry which is preliminary data.</text>
</comment>
<keyword evidence="5" id="KW-0238">DNA-binding</keyword>
<dbReference type="STRING" id="1754191.A0A1Y1VI93"/>
<feature type="domain" description="ZZ-type" evidence="11">
    <location>
        <begin position="252"/>
        <end position="306"/>
    </location>
</feature>
<sequence length="474" mass="55433">MDYRVINKFNDDNIVIHCLKYPDSYNKIVKNSSEYENCNFNENNDYLWNVSINWLRNCYRFKDWVSEQDFVVDKQEIIDEKERRLNKYPETVEEARDYLINKSKKIIIPEYAKWFSFLKVHDKEKKALPEFFSNKNRSKTEEIYKEYRNFIINTYRMNPSEYLTVTSCRRFLAGDINSIMRIHSFLEQWGLINYQINPETRPHKIGPSFTGHFRITANTPKGLVPFFPNIPVSIATLNENNEQGQKIKNNINKQVFCSACKTECSSKRYHCLTQRSINLCPNCYSEGIFPIDLTSSNFIKLENNIIDQEIDDRWTDQEVLLLLEGIELYDDEWMKIAEYVGTKTHRQCISKFLELPIEDPFLENNELQEASVNELKSASSTTNIGPMKYSRIPFNQADNPVLSVVTFLASIADSKATKAAVKAAIEELEKPNALKKYIQSYKESILKKDASLIKKEEDNNKQENNSSIQPSNYI</sequence>
<feature type="domain" description="Myb-like" evidence="10">
    <location>
        <begin position="313"/>
        <end position="356"/>
    </location>
</feature>
<proteinExistence type="predicted"/>
<dbReference type="PROSITE" id="PS50090">
    <property type="entry name" value="MYB_LIKE"/>
    <property type="match status" value="1"/>
</dbReference>
<dbReference type="PROSITE" id="PS51293">
    <property type="entry name" value="SANT"/>
    <property type="match status" value="1"/>
</dbReference>
<dbReference type="InterPro" id="IPR043145">
    <property type="entry name" value="Znf_ZZ_sf"/>
</dbReference>
<evidence type="ECO:0000256" key="9">
    <source>
        <dbReference type="SAM" id="MobiDB-lite"/>
    </source>
</evidence>
<dbReference type="Gene3D" id="1.10.10.60">
    <property type="entry name" value="Homeodomain-like"/>
    <property type="match status" value="1"/>
</dbReference>
<keyword evidence="2 8" id="KW-0863">Zinc-finger</keyword>
<dbReference type="GO" id="GO:0042393">
    <property type="term" value="F:histone binding"/>
    <property type="evidence" value="ECO:0007669"/>
    <property type="project" value="TreeGrafter"/>
</dbReference>
<evidence type="ECO:0000256" key="4">
    <source>
        <dbReference type="ARBA" id="ARBA00023015"/>
    </source>
</evidence>
<dbReference type="GO" id="GO:0016514">
    <property type="term" value="C:SWI/SNF complex"/>
    <property type="evidence" value="ECO:0007669"/>
    <property type="project" value="EnsemblFungi"/>
</dbReference>
<feature type="domain" description="SANT" evidence="13">
    <location>
        <begin position="309"/>
        <end position="360"/>
    </location>
</feature>
<evidence type="ECO:0000256" key="7">
    <source>
        <dbReference type="ARBA" id="ARBA00023242"/>
    </source>
</evidence>
<dbReference type="AlphaFoldDB" id="A0A1Y1VI93"/>
<dbReference type="CDD" id="cd00167">
    <property type="entry name" value="SANT"/>
    <property type="match status" value="1"/>
</dbReference>
<dbReference type="PANTHER" id="PTHR12802">
    <property type="entry name" value="SWI/SNF COMPLEX-RELATED"/>
    <property type="match status" value="1"/>
</dbReference>
<evidence type="ECO:0000256" key="1">
    <source>
        <dbReference type="ARBA" id="ARBA00022723"/>
    </source>
</evidence>
<dbReference type="FunFam" id="1.10.10.60:FF:000014">
    <property type="entry name" value="SWI/SNF complex subunit SMARCC2 isoform C"/>
    <property type="match status" value="1"/>
</dbReference>
<feature type="domain" description="SWIRM" evidence="12">
    <location>
        <begin position="106"/>
        <end position="203"/>
    </location>
</feature>
<dbReference type="FunFam" id="1.10.10.10:FF:000020">
    <property type="entry name" value="SWI/SNF complex subunit SMARCC2 isoform c"/>
    <property type="match status" value="1"/>
</dbReference>
<dbReference type="InterPro" id="IPR009057">
    <property type="entry name" value="Homeodomain-like_sf"/>
</dbReference>
<reference evidence="15 16" key="1">
    <citation type="submission" date="2016-08" db="EMBL/GenBank/DDBJ databases">
        <title>Genomes of anaerobic fungi encode conserved fungal cellulosomes for biomass hydrolysis.</title>
        <authorList>
            <consortium name="DOE Joint Genome Institute"/>
            <person name="Haitjema C.H."/>
            <person name="Gilmore S.P."/>
            <person name="Henske J.K."/>
            <person name="Solomon K.V."/>
            <person name="De Groot R."/>
            <person name="Kuo A."/>
            <person name="Mondo S.J."/>
            <person name="Salamov A.A."/>
            <person name="Labutti K."/>
            <person name="Zhao Z."/>
            <person name="Chiniquy J."/>
            <person name="Barry K."/>
            <person name="Brewer H.M."/>
            <person name="Purvine S.O."/>
            <person name="Wright A.T."/>
            <person name="Boxma B."/>
            <person name="Van Alen T."/>
            <person name="Hackstein J.H."/>
            <person name="Baker S.E."/>
            <person name="Grigoriev I.V."/>
            <person name="O'Malley M.A."/>
        </authorList>
    </citation>
    <scope>NUCLEOTIDE SEQUENCE [LARGE SCALE GENOMIC DNA]</scope>
    <source>
        <strain evidence="16">finn</strain>
    </source>
</reference>
<dbReference type="Pfam" id="PF04433">
    <property type="entry name" value="SWIRM"/>
    <property type="match status" value="1"/>
</dbReference>
<evidence type="ECO:0000256" key="8">
    <source>
        <dbReference type="PROSITE-ProRule" id="PRU00228"/>
    </source>
</evidence>
<feature type="region of interest" description="Disordered" evidence="9">
    <location>
        <begin position="453"/>
        <end position="474"/>
    </location>
</feature>
<dbReference type="Proteomes" id="UP000193719">
    <property type="component" value="Unassembled WGS sequence"/>
</dbReference>
<evidence type="ECO:0000256" key="3">
    <source>
        <dbReference type="ARBA" id="ARBA00022833"/>
    </source>
</evidence>
<dbReference type="EMBL" id="MCFH01000006">
    <property type="protein sequence ID" value="ORX57126.1"/>
    <property type="molecule type" value="Genomic_DNA"/>
</dbReference>
<dbReference type="InterPro" id="IPR001005">
    <property type="entry name" value="SANT/Myb"/>
</dbReference>
<dbReference type="PROSITE" id="PS50135">
    <property type="entry name" value="ZF_ZZ_2"/>
    <property type="match status" value="1"/>
</dbReference>
<organism evidence="15 16">
    <name type="scientific">Piromyces finnis</name>
    <dbReference type="NCBI Taxonomy" id="1754191"/>
    <lineage>
        <taxon>Eukaryota</taxon>
        <taxon>Fungi</taxon>
        <taxon>Fungi incertae sedis</taxon>
        <taxon>Chytridiomycota</taxon>
        <taxon>Chytridiomycota incertae sedis</taxon>
        <taxon>Neocallimastigomycetes</taxon>
        <taxon>Neocallimastigales</taxon>
        <taxon>Neocallimastigaceae</taxon>
        <taxon>Piromyces</taxon>
    </lineage>
</organism>
<dbReference type="InterPro" id="IPR007526">
    <property type="entry name" value="SWIRM"/>
</dbReference>
<evidence type="ECO:0000259" key="12">
    <source>
        <dbReference type="PROSITE" id="PS50934"/>
    </source>
</evidence>
<dbReference type="PROSITE" id="PS01357">
    <property type="entry name" value="ZF_ZZ_1"/>
    <property type="match status" value="1"/>
</dbReference>
<gene>
    <name evidence="15" type="ORF">BCR36DRAFT_279024</name>
</gene>
<keyword evidence="4" id="KW-0805">Transcription regulation</keyword>